<proteinExistence type="inferred from homology"/>
<dbReference type="GO" id="GO:0000015">
    <property type="term" value="C:phosphopyruvate hydratase complex"/>
    <property type="evidence" value="ECO:0007669"/>
    <property type="project" value="InterPro"/>
</dbReference>
<accession>A0A3G8XIM3</accession>
<dbReference type="SFLD" id="SFLDF00002">
    <property type="entry name" value="enolase"/>
    <property type="match status" value="1"/>
</dbReference>
<dbReference type="GO" id="GO:0006096">
    <property type="term" value="P:glycolytic process"/>
    <property type="evidence" value="ECO:0007669"/>
    <property type="project" value="UniProtKB-UniRule"/>
</dbReference>
<dbReference type="GO" id="GO:0004634">
    <property type="term" value="F:phosphopyruvate hydratase activity"/>
    <property type="evidence" value="ECO:0007669"/>
    <property type="project" value="UniProtKB-UniRule"/>
</dbReference>
<evidence type="ECO:0000256" key="12">
    <source>
        <dbReference type="HAMAP-Rule" id="MF_00318"/>
    </source>
</evidence>
<evidence type="ECO:0000256" key="2">
    <source>
        <dbReference type="ARBA" id="ARBA00009604"/>
    </source>
</evidence>
<dbReference type="EC" id="4.2.1.11" evidence="3 12"/>
<dbReference type="GO" id="GO:0005576">
    <property type="term" value="C:extracellular region"/>
    <property type="evidence" value="ECO:0007669"/>
    <property type="project" value="UniProtKB-SubCell"/>
</dbReference>
<dbReference type="CDD" id="cd03313">
    <property type="entry name" value="enolase"/>
    <property type="match status" value="1"/>
</dbReference>
<dbReference type="Pfam" id="PF03952">
    <property type="entry name" value="Enolase_N"/>
    <property type="match status" value="1"/>
</dbReference>
<evidence type="ECO:0000256" key="6">
    <source>
        <dbReference type="ARBA" id="ARBA00022525"/>
    </source>
</evidence>
<dbReference type="SMART" id="SM01193">
    <property type="entry name" value="Enolase_N"/>
    <property type="match status" value="1"/>
</dbReference>
<evidence type="ECO:0000256" key="4">
    <source>
        <dbReference type="ARBA" id="ARBA00017068"/>
    </source>
</evidence>
<keyword evidence="9 12" id="KW-0324">Glycolysis</keyword>
<feature type="domain" description="Enolase N-terminal" evidence="17">
    <location>
        <begin position="4"/>
        <end position="133"/>
    </location>
</feature>
<evidence type="ECO:0000256" key="1">
    <source>
        <dbReference type="ARBA" id="ARBA00005031"/>
    </source>
</evidence>
<dbReference type="FunFam" id="3.30.390.10:FF:000001">
    <property type="entry name" value="Enolase"/>
    <property type="match status" value="1"/>
</dbReference>
<dbReference type="SUPFAM" id="SSF54826">
    <property type="entry name" value="Enolase N-terminal domain-like"/>
    <property type="match status" value="1"/>
</dbReference>
<evidence type="ECO:0000256" key="11">
    <source>
        <dbReference type="ARBA" id="ARBA00045763"/>
    </source>
</evidence>
<dbReference type="FunFam" id="3.20.20.120:FF:000001">
    <property type="entry name" value="Enolase"/>
    <property type="match status" value="1"/>
</dbReference>
<evidence type="ECO:0000259" key="16">
    <source>
        <dbReference type="SMART" id="SM01192"/>
    </source>
</evidence>
<feature type="binding site" evidence="12">
    <location>
        <position position="340"/>
    </location>
    <ligand>
        <name>(2R)-2-phosphoglycerate</name>
        <dbReference type="ChEBI" id="CHEBI:58289"/>
    </ligand>
</feature>
<keyword evidence="6 12" id="KW-0964">Secreted</keyword>
<dbReference type="PRINTS" id="PR00148">
    <property type="entry name" value="ENOLASE"/>
</dbReference>
<evidence type="ECO:0000256" key="3">
    <source>
        <dbReference type="ARBA" id="ARBA00012058"/>
    </source>
</evidence>
<dbReference type="HAMAP" id="MF_00318">
    <property type="entry name" value="Enolase"/>
    <property type="match status" value="1"/>
</dbReference>
<evidence type="ECO:0000313" key="19">
    <source>
        <dbReference type="Proteomes" id="UP000270185"/>
    </source>
</evidence>
<evidence type="ECO:0000256" key="15">
    <source>
        <dbReference type="PIRSR" id="PIRSR001400-3"/>
    </source>
</evidence>
<evidence type="ECO:0000256" key="14">
    <source>
        <dbReference type="PIRSR" id="PIRSR001400-2"/>
    </source>
</evidence>
<evidence type="ECO:0000313" key="18">
    <source>
        <dbReference type="EMBL" id="AZI33202.1"/>
    </source>
</evidence>
<evidence type="ECO:0000256" key="13">
    <source>
        <dbReference type="PIRSR" id="PIRSR001400-1"/>
    </source>
</evidence>
<comment type="catalytic activity">
    <reaction evidence="12">
        <text>(2R)-2-phosphoglycerate = phosphoenolpyruvate + H2O</text>
        <dbReference type="Rhea" id="RHEA:10164"/>
        <dbReference type="ChEBI" id="CHEBI:15377"/>
        <dbReference type="ChEBI" id="CHEBI:58289"/>
        <dbReference type="ChEBI" id="CHEBI:58702"/>
        <dbReference type="EC" id="4.2.1.11"/>
    </reaction>
</comment>
<feature type="domain" description="Enolase C-terminal TIM barrel" evidence="16">
    <location>
        <begin position="138"/>
        <end position="428"/>
    </location>
</feature>
<feature type="binding site" evidence="12 15">
    <location>
        <position position="315"/>
    </location>
    <ligand>
        <name>Mg(2+)</name>
        <dbReference type="ChEBI" id="CHEBI:18420"/>
    </ligand>
</feature>
<keyword evidence="8 12" id="KW-0460">Magnesium</keyword>
<organism evidence="18 19">
    <name type="scientific">Kaistella carnis</name>
    <dbReference type="NCBI Taxonomy" id="1241979"/>
    <lineage>
        <taxon>Bacteria</taxon>
        <taxon>Pseudomonadati</taxon>
        <taxon>Bacteroidota</taxon>
        <taxon>Flavobacteriia</taxon>
        <taxon>Flavobacteriales</taxon>
        <taxon>Weeksellaceae</taxon>
        <taxon>Chryseobacterium group</taxon>
        <taxon>Kaistella</taxon>
    </lineage>
</organism>
<feature type="binding site" evidence="14">
    <location>
        <position position="154"/>
    </location>
    <ligand>
        <name>substrate</name>
    </ligand>
</feature>
<comment type="cofactor">
    <cofactor evidence="12">
        <name>Mg(2+)</name>
        <dbReference type="ChEBI" id="CHEBI:18420"/>
    </cofactor>
    <text evidence="12">Binds a second Mg(2+) ion via substrate during catalysis.</text>
</comment>
<sequence>MSYISYIEARQILDSRGNPTIEVDVFTEGGAMGRAAVPSGASTGEHEAVELRDGAKEFGGKGVLKAVENVREVIAPELIGMPVTDQNYIDQLMIELDGTDNKGNLGANAILGVSLAAAKAAATELRMPLYKYVGGVNANTLPVPMMNVINGGSHSDAPIAFQEFMIMPVKAESFSDSLRKGTEIFHSLKSILHDRGLSTAVGDEGGFAPKFKGTEDALDTLSQAVEKAGYKVGDDIMFALDCAASEFYKDGIYDYTKFETSESAKFSRSEQVNYLAELAAKYPIISIEDGMHEDDWAGWKMLTDKIGDRVQLVGDDLFVTNVQRLSRGIKEGIANSILVKVNQIGTLSETMDAVQMAQHNRYTSVMSHRSGETEDATIADLAVAMNCGQIKTGSASRSDRMAKYNQLLRIEEALGETAYFPGLDAFKIKR</sequence>
<dbReference type="PANTHER" id="PTHR11902:SF1">
    <property type="entry name" value="ENOLASE"/>
    <property type="match status" value="1"/>
</dbReference>
<dbReference type="PANTHER" id="PTHR11902">
    <property type="entry name" value="ENOLASE"/>
    <property type="match status" value="1"/>
</dbReference>
<dbReference type="Proteomes" id="UP000270185">
    <property type="component" value="Chromosome"/>
</dbReference>
<feature type="binding site" evidence="14">
    <location>
        <position position="391"/>
    </location>
    <ligand>
        <name>substrate</name>
    </ligand>
</feature>
<keyword evidence="10 12" id="KW-0456">Lyase</keyword>
<evidence type="ECO:0000256" key="5">
    <source>
        <dbReference type="ARBA" id="ARBA00022490"/>
    </source>
</evidence>
<dbReference type="Gene3D" id="3.30.390.10">
    <property type="entry name" value="Enolase-like, N-terminal domain"/>
    <property type="match status" value="1"/>
</dbReference>
<comment type="cofactor">
    <cofactor evidence="15">
        <name>Mg(2+)</name>
        <dbReference type="ChEBI" id="CHEBI:18420"/>
    </cofactor>
    <text evidence="15">Mg(2+) is required for catalysis and for stabilizing the dimer.</text>
</comment>
<feature type="active site" description="Proton donor" evidence="12 13">
    <location>
        <position position="204"/>
    </location>
</feature>
<feature type="binding site" evidence="12">
    <location>
        <position position="370"/>
    </location>
    <ligand>
        <name>(2R)-2-phosphoglycerate</name>
        <dbReference type="ChEBI" id="CHEBI:58289"/>
    </ligand>
</feature>
<dbReference type="Pfam" id="PF00113">
    <property type="entry name" value="Enolase_C"/>
    <property type="match status" value="1"/>
</dbReference>
<dbReference type="GO" id="GO:0009986">
    <property type="term" value="C:cell surface"/>
    <property type="evidence" value="ECO:0007669"/>
    <property type="project" value="UniProtKB-SubCell"/>
</dbReference>
<keyword evidence="5 12" id="KW-0963">Cytoplasm</keyword>
<evidence type="ECO:0000256" key="8">
    <source>
        <dbReference type="ARBA" id="ARBA00022842"/>
    </source>
</evidence>
<feature type="binding site" evidence="14">
    <location>
        <position position="288"/>
    </location>
    <ligand>
        <name>substrate</name>
    </ligand>
</feature>
<dbReference type="OrthoDB" id="9804716at2"/>
<dbReference type="EMBL" id="CP034159">
    <property type="protein sequence ID" value="AZI33202.1"/>
    <property type="molecule type" value="Genomic_DNA"/>
</dbReference>
<dbReference type="SUPFAM" id="SSF51604">
    <property type="entry name" value="Enolase C-terminal domain-like"/>
    <property type="match status" value="1"/>
</dbReference>
<dbReference type="GO" id="GO:0000287">
    <property type="term" value="F:magnesium ion binding"/>
    <property type="evidence" value="ECO:0007669"/>
    <property type="project" value="UniProtKB-UniRule"/>
</dbReference>
<feature type="binding site" evidence="14">
    <location>
        <position position="163"/>
    </location>
    <ligand>
        <name>substrate</name>
    </ligand>
</feature>
<evidence type="ECO:0000259" key="17">
    <source>
        <dbReference type="SMART" id="SM01193"/>
    </source>
</evidence>
<feature type="binding site" evidence="14">
    <location>
        <begin position="367"/>
        <end position="370"/>
    </location>
    <ligand>
        <name>substrate</name>
    </ligand>
</feature>
<evidence type="ECO:0000256" key="10">
    <source>
        <dbReference type="ARBA" id="ARBA00023239"/>
    </source>
</evidence>
<keyword evidence="18" id="KW-0670">Pyruvate</keyword>
<dbReference type="AlphaFoldDB" id="A0A3G8XIM3"/>
<feature type="binding site" evidence="12">
    <location>
        <position position="162"/>
    </location>
    <ligand>
        <name>(2R)-2-phosphoglycerate</name>
        <dbReference type="ChEBI" id="CHEBI:58289"/>
    </ligand>
</feature>
<dbReference type="RefSeq" id="WP_125024457.1">
    <property type="nucleotide sequence ID" value="NZ_CP034159.1"/>
</dbReference>
<feature type="binding site" evidence="14">
    <location>
        <position position="315"/>
    </location>
    <ligand>
        <name>substrate</name>
    </ligand>
</feature>
<feature type="binding site" evidence="12">
    <location>
        <position position="391"/>
    </location>
    <ligand>
        <name>(2R)-2-phosphoglycerate</name>
        <dbReference type="ChEBI" id="CHEBI:58289"/>
    </ligand>
</feature>
<name>A0A3G8XIM3_9FLAO</name>
<dbReference type="InterPro" id="IPR000941">
    <property type="entry name" value="Enolase"/>
</dbReference>
<dbReference type="InterPro" id="IPR020811">
    <property type="entry name" value="Enolase_N"/>
</dbReference>
<comment type="similarity">
    <text evidence="2 12">Belongs to the enolase family.</text>
</comment>
<evidence type="ECO:0000256" key="9">
    <source>
        <dbReference type="ARBA" id="ARBA00023152"/>
    </source>
</evidence>
<comment type="function">
    <text evidence="11 12">Catalyzes the reversible conversion of 2-phosphoglycerate (2-PG) into phosphoenolpyruvate (PEP). It is essential for the degradation of carbohydrates via glycolysis.</text>
</comment>
<evidence type="ECO:0000256" key="7">
    <source>
        <dbReference type="ARBA" id="ARBA00022723"/>
    </source>
</evidence>
<dbReference type="PROSITE" id="PS00164">
    <property type="entry name" value="ENOLASE"/>
    <property type="match status" value="1"/>
</dbReference>
<dbReference type="SMART" id="SM01192">
    <property type="entry name" value="Enolase_C"/>
    <property type="match status" value="1"/>
</dbReference>
<keyword evidence="7 12" id="KW-0479">Metal-binding</keyword>
<gene>
    <name evidence="12" type="primary">eno</name>
    <name evidence="18" type="ORF">EIB73_08450</name>
</gene>
<dbReference type="KEGG" id="ccas:EIB73_08450"/>
<dbReference type="InterPro" id="IPR020809">
    <property type="entry name" value="Enolase_CS"/>
</dbReference>
<dbReference type="NCBIfam" id="TIGR01060">
    <property type="entry name" value="eno"/>
    <property type="match status" value="1"/>
</dbReference>
<dbReference type="PIRSF" id="PIRSF001400">
    <property type="entry name" value="Enolase"/>
    <property type="match status" value="1"/>
</dbReference>
<dbReference type="SFLD" id="SFLDG00178">
    <property type="entry name" value="enolase"/>
    <property type="match status" value="1"/>
</dbReference>
<keyword evidence="19" id="KW-1185">Reference proteome</keyword>
<dbReference type="InterPro" id="IPR020810">
    <property type="entry name" value="Enolase_C"/>
</dbReference>
<feature type="active site" description="Proton acceptor" evidence="12 13">
    <location>
        <position position="340"/>
    </location>
</feature>
<feature type="binding site" evidence="12">
    <location>
        <position position="369"/>
    </location>
    <ligand>
        <name>(2R)-2-phosphoglycerate</name>
        <dbReference type="ChEBI" id="CHEBI:58289"/>
    </ligand>
</feature>
<dbReference type="InterPro" id="IPR029017">
    <property type="entry name" value="Enolase-like_N"/>
</dbReference>
<protein>
    <recommendedName>
        <fullName evidence="4 12">Enolase</fullName>
        <ecNumber evidence="3 12">4.2.1.11</ecNumber>
    </recommendedName>
    <alternativeName>
        <fullName evidence="12">2-phospho-D-glycerate hydro-lyase</fullName>
    </alternativeName>
    <alternativeName>
        <fullName evidence="12">2-phosphoglycerate dehydratase</fullName>
    </alternativeName>
</protein>
<feature type="binding site" evidence="12 15">
    <location>
        <position position="288"/>
    </location>
    <ligand>
        <name>Mg(2+)</name>
        <dbReference type="ChEBI" id="CHEBI:18420"/>
    </ligand>
</feature>
<dbReference type="Gene3D" id="3.20.20.120">
    <property type="entry name" value="Enolase-like C-terminal domain"/>
    <property type="match status" value="1"/>
</dbReference>
<reference evidence="19" key="1">
    <citation type="submission" date="2018-11" db="EMBL/GenBank/DDBJ databases">
        <title>Proposal to divide the Flavobacteriaceae and reorganize its genera based on Amino Acid Identity values calculated from whole genome sequences.</title>
        <authorList>
            <person name="Nicholson A.C."/>
            <person name="Gulvik C.A."/>
            <person name="Whitney A.M."/>
            <person name="Humrighouse B.W."/>
            <person name="Bell M."/>
            <person name="Holmes B."/>
            <person name="Steigerwalt A.G."/>
            <person name="Villarma A."/>
            <person name="Sheth M."/>
            <person name="Batra D."/>
            <person name="Pryor J."/>
            <person name="Bernardet J.-F."/>
            <person name="Hugo C."/>
            <person name="Kampfer P."/>
            <person name="Newman J.D."/>
            <person name="McQuiston J.R."/>
        </authorList>
    </citation>
    <scope>NUCLEOTIDE SEQUENCE [LARGE SCALE GENOMIC DNA]</scope>
    <source>
        <strain evidence="19">G0081</strain>
    </source>
</reference>
<comment type="pathway">
    <text evidence="1 12">Carbohydrate degradation; glycolysis; pyruvate from D-glyceraldehyde 3-phosphate: step 4/5.</text>
</comment>
<dbReference type="UniPathway" id="UPA00109">
    <property type="reaction ID" value="UER00187"/>
</dbReference>
<feature type="binding site" evidence="12 15">
    <location>
        <position position="241"/>
    </location>
    <ligand>
        <name>Mg(2+)</name>
        <dbReference type="ChEBI" id="CHEBI:18420"/>
    </ligand>
</feature>
<dbReference type="SFLD" id="SFLDS00001">
    <property type="entry name" value="Enolase"/>
    <property type="match status" value="1"/>
</dbReference>
<comment type="subcellular location">
    <subcellularLocation>
        <location evidence="12">Cytoplasm</location>
    </subcellularLocation>
    <subcellularLocation>
        <location evidence="12">Secreted</location>
    </subcellularLocation>
    <subcellularLocation>
        <location evidence="12">Cell surface</location>
    </subcellularLocation>
    <text evidence="12">Fractions of enolase are present in both the cytoplasm and on the cell surface.</text>
</comment>
<dbReference type="InterPro" id="IPR036849">
    <property type="entry name" value="Enolase-like_C_sf"/>
</dbReference>